<feature type="transmembrane region" description="Helical" evidence="8">
    <location>
        <begin position="368"/>
        <end position="393"/>
    </location>
</feature>
<evidence type="ECO:0000256" key="3">
    <source>
        <dbReference type="ARBA" id="ARBA00022475"/>
    </source>
</evidence>
<dbReference type="InterPro" id="IPR042094">
    <property type="entry name" value="T2SS_GspF_sf"/>
</dbReference>
<dbReference type="InterPro" id="IPR018076">
    <property type="entry name" value="T2SS_GspF_dom"/>
</dbReference>
<evidence type="ECO:0000259" key="9">
    <source>
        <dbReference type="Pfam" id="PF00482"/>
    </source>
</evidence>
<keyword evidence="4" id="KW-0997">Cell inner membrane</keyword>
<organism evidence="10 11">
    <name type="scientific">Nitratireductor aestuarii</name>
    <dbReference type="NCBI Taxonomy" id="1735103"/>
    <lineage>
        <taxon>Bacteria</taxon>
        <taxon>Pseudomonadati</taxon>
        <taxon>Pseudomonadota</taxon>
        <taxon>Alphaproteobacteria</taxon>
        <taxon>Hyphomicrobiales</taxon>
        <taxon>Phyllobacteriaceae</taxon>
        <taxon>Nitratireductor</taxon>
    </lineage>
</organism>
<sequence length="403" mass="43479">MASTAFAYKALNGAGRLELGRIDASDSDDAIQKLGARGLIPVSVEEEAQQSAARAPIFTTRIPLAAVTQLLSDLSIMLNAGIRIDEALAIMEKEFDSGKLEPVVTRIRTDLASGKSFSSALEAWPALFPAFQVAMVRVAESSGKLPTLLSRIVEERQNFEALQSKVKSALRYPAVLFAGTICVLVFFMVGVVPQFEPMIVQGGDTDTMMVVMFGVSNFLSSYGLELLLALAVVVLLLVVAARRGLLWAWLWGSAKKLPLVSEIPGSYRTGRFARLLGIMVETGVAVPLAFKLISDTIDHGEAARVRAQQASDALRQGNRLGHALEILQLPPLAVRMLRLGEQSGELASLSYRVADFYEVRLERSLSRIVGLVGPAAVATISILIGGMIVSIMSTLMSFNDMVR</sequence>
<keyword evidence="6 8" id="KW-1133">Transmembrane helix</keyword>
<comment type="subcellular location">
    <subcellularLocation>
        <location evidence="1">Cell inner membrane</location>
        <topology evidence="1">Multi-pass membrane protein</topology>
    </subcellularLocation>
</comment>
<dbReference type="Proteomes" id="UP000636264">
    <property type="component" value="Unassembled WGS sequence"/>
</dbReference>
<gene>
    <name evidence="10" type="ORF">GCM10011385_22760</name>
</gene>
<proteinExistence type="inferred from homology"/>
<dbReference type="GO" id="GO:0015628">
    <property type="term" value="P:protein secretion by the type II secretion system"/>
    <property type="evidence" value="ECO:0007669"/>
    <property type="project" value="TreeGrafter"/>
</dbReference>
<evidence type="ECO:0000256" key="8">
    <source>
        <dbReference type="SAM" id="Phobius"/>
    </source>
</evidence>
<comment type="similarity">
    <text evidence="2">Belongs to the GSP F family.</text>
</comment>
<dbReference type="EMBL" id="BMIF01000006">
    <property type="protein sequence ID" value="GGA68371.1"/>
    <property type="molecule type" value="Genomic_DNA"/>
</dbReference>
<name>A0A916W5V6_9HYPH</name>
<dbReference type="Pfam" id="PF00482">
    <property type="entry name" value="T2SSF"/>
    <property type="match status" value="2"/>
</dbReference>
<feature type="domain" description="Type II secretion system protein GspF" evidence="9">
    <location>
        <begin position="71"/>
        <end position="193"/>
    </location>
</feature>
<dbReference type="AlphaFoldDB" id="A0A916W5V6"/>
<keyword evidence="5 8" id="KW-0812">Transmembrane</keyword>
<dbReference type="PANTHER" id="PTHR30012:SF7">
    <property type="entry name" value="PROTEIN TRANSPORT PROTEIN HOFC HOMOLOG"/>
    <property type="match status" value="1"/>
</dbReference>
<evidence type="ECO:0000313" key="10">
    <source>
        <dbReference type="EMBL" id="GGA68371.1"/>
    </source>
</evidence>
<feature type="domain" description="Type II secretion system protein GspF" evidence="9">
    <location>
        <begin position="272"/>
        <end position="392"/>
    </location>
</feature>
<feature type="transmembrane region" description="Helical" evidence="8">
    <location>
        <begin position="172"/>
        <end position="192"/>
    </location>
</feature>
<accession>A0A916W5V6</accession>
<evidence type="ECO:0000256" key="2">
    <source>
        <dbReference type="ARBA" id="ARBA00005745"/>
    </source>
</evidence>
<evidence type="ECO:0000256" key="5">
    <source>
        <dbReference type="ARBA" id="ARBA00022692"/>
    </source>
</evidence>
<evidence type="ECO:0000313" key="11">
    <source>
        <dbReference type="Proteomes" id="UP000636264"/>
    </source>
</evidence>
<evidence type="ECO:0000256" key="1">
    <source>
        <dbReference type="ARBA" id="ARBA00004429"/>
    </source>
</evidence>
<dbReference type="InterPro" id="IPR003004">
    <property type="entry name" value="GspF/PilC"/>
</dbReference>
<feature type="transmembrane region" description="Helical" evidence="8">
    <location>
        <begin position="226"/>
        <end position="252"/>
    </location>
</feature>
<keyword evidence="11" id="KW-1185">Reference proteome</keyword>
<comment type="caution">
    <text evidence="10">The sequence shown here is derived from an EMBL/GenBank/DDBJ whole genome shotgun (WGS) entry which is preliminary data.</text>
</comment>
<evidence type="ECO:0000256" key="4">
    <source>
        <dbReference type="ARBA" id="ARBA00022519"/>
    </source>
</evidence>
<keyword evidence="7 8" id="KW-0472">Membrane</keyword>
<keyword evidence="3" id="KW-1003">Cell membrane</keyword>
<dbReference type="PRINTS" id="PR00812">
    <property type="entry name" value="BCTERIALGSPF"/>
</dbReference>
<evidence type="ECO:0000256" key="6">
    <source>
        <dbReference type="ARBA" id="ARBA00022989"/>
    </source>
</evidence>
<reference evidence="10" key="1">
    <citation type="journal article" date="2014" name="Int. J. Syst. Evol. Microbiol.">
        <title>Complete genome sequence of Corynebacterium casei LMG S-19264T (=DSM 44701T), isolated from a smear-ripened cheese.</title>
        <authorList>
            <consortium name="US DOE Joint Genome Institute (JGI-PGF)"/>
            <person name="Walter F."/>
            <person name="Albersmeier A."/>
            <person name="Kalinowski J."/>
            <person name="Ruckert C."/>
        </authorList>
    </citation>
    <scope>NUCLEOTIDE SEQUENCE</scope>
    <source>
        <strain evidence="10">CGMCC 1.15320</strain>
    </source>
</reference>
<dbReference type="GO" id="GO:0005886">
    <property type="term" value="C:plasma membrane"/>
    <property type="evidence" value="ECO:0007669"/>
    <property type="project" value="UniProtKB-SubCell"/>
</dbReference>
<evidence type="ECO:0000256" key="7">
    <source>
        <dbReference type="ARBA" id="ARBA00023136"/>
    </source>
</evidence>
<reference evidence="10" key="2">
    <citation type="submission" date="2020-09" db="EMBL/GenBank/DDBJ databases">
        <authorList>
            <person name="Sun Q."/>
            <person name="Zhou Y."/>
        </authorList>
    </citation>
    <scope>NUCLEOTIDE SEQUENCE</scope>
    <source>
        <strain evidence="10">CGMCC 1.15320</strain>
    </source>
</reference>
<dbReference type="RefSeq" id="WP_188721181.1">
    <property type="nucleotide sequence ID" value="NZ_BMIF01000006.1"/>
</dbReference>
<dbReference type="PANTHER" id="PTHR30012">
    <property type="entry name" value="GENERAL SECRETION PATHWAY PROTEIN"/>
    <property type="match status" value="1"/>
</dbReference>
<protein>
    <submittedName>
        <fullName evidence="10">General secretion pathway protein GspF</fullName>
    </submittedName>
</protein>
<dbReference type="Gene3D" id="1.20.81.30">
    <property type="entry name" value="Type II secretion system (T2SS), domain F"/>
    <property type="match status" value="2"/>
</dbReference>